<dbReference type="EMBL" id="REGN01012241">
    <property type="protein sequence ID" value="RMZ96387.1"/>
    <property type="molecule type" value="Genomic_DNA"/>
</dbReference>
<proteinExistence type="predicted"/>
<name>A0A3M7PCF5_BRAPC</name>
<dbReference type="Proteomes" id="UP000276133">
    <property type="component" value="Unassembled WGS sequence"/>
</dbReference>
<keyword evidence="2" id="KW-1185">Reference proteome</keyword>
<evidence type="ECO:0000313" key="1">
    <source>
        <dbReference type="EMBL" id="RMZ96387.1"/>
    </source>
</evidence>
<sequence>MFYFVPTIKPEKSIKFLFLLMIDTSPDFSYELMEDGVSIIYSSDLIIESMVNLLRIVRHIIETSSRVLAVGIVAKFSKELLFWNIWFELELADDFSGNLFRKKVKDKPLDTNTDCTTKD</sequence>
<evidence type="ECO:0000313" key="2">
    <source>
        <dbReference type="Proteomes" id="UP000276133"/>
    </source>
</evidence>
<dbReference type="AlphaFoldDB" id="A0A3M7PCF5"/>
<comment type="caution">
    <text evidence="1">The sequence shown here is derived from an EMBL/GenBank/DDBJ whole genome shotgun (WGS) entry which is preliminary data.</text>
</comment>
<accession>A0A3M7PCF5</accession>
<gene>
    <name evidence="1" type="ORF">BpHYR1_031451</name>
</gene>
<reference evidence="1 2" key="1">
    <citation type="journal article" date="2018" name="Sci. Rep.">
        <title>Genomic signatures of local adaptation to the degree of environmental predictability in rotifers.</title>
        <authorList>
            <person name="Franch-Gras L."/>
            <person name="Hahn C."/>
            <person name="Garcia-Roger E.M."/>
            <person name="Carmona M.J."/>
            <person name="Serra M."/>
            <person name="Gomez A."/>
        </authorList>
    </citation>
    <scope>NUCLEOTIDE SEQUENCE [LARGE SCALE GENOMIC DNA]</scope>
    <source>
        <strain evidence="1">HYR1</strain>
    </source>
</reference>
<protein>
    <submittedName>
        <fullName evidence="1">Uncharacterized protein</fullName>
    </submittedName>
</protein>
<organism evidence="1 2">
    <name type="scientific">Brachionus plicatilis</name>
    <name type="common">Marine rotifer</name>
    <name type="synonym">Brachionus muelleri</name>
    <dbReference type="NCBI Taxonomy" id="10195"/>
    <lineage>
        <taxon>Eukaryota</taxon>
        <taxon>Metazoa</taxon>
        <taxon>Spiralia</taxon>
        <taxon>Gnathifera</taxon>
        <taxon>Rotifera</taxon>
        <taxon>Eurotatoria</taxon>
        <taxon>Monogononta</taxon>
        <taxon>Pseudotrocha</taxon>
        <taxon>Ploima</taxon>
        <taxon>Brachionidae</taxon>
        <taxon>Brachionus</taxon>
    </lineage>
</organism>